<keyword evidence="8 15" id="KW-0675">Receptor</keyword>
<protein>
    <submittedName>
        <fullName evidence="15">TonB-dependent receptor</fullName>
    </submittedName>
</protein>
<evidence type="ECO:0000256" key="7">
    <source>
        <dbReference type="ARBA" id="ARBA00023136"/>
    </source>
</evidence>
<dbReference type="SUPFAM" id="SSF49464">
    <property type="entry name" value="Carboxypeptidase regulatory domain-like"/>
    <property type="match status" value="1"/>
</dbReference>
<keyword evidence="7 10" id="KW-0472">Membrane</keyword>
<dbReference type="SUPFAM" id="SSF56935">
    <property type="entry name" value="Porins"/>
    <property type="match status" value="1"/>
</dbReference>
<evidence type="ECO:0000256" key="12">
    <source>
        <dbReference type="SAM" id="SignalP"/>
    </source>
</evidence>
<comment type="similarity">
    <text evidence="10 11">Belongs to the TonB-dependent receptor family.</text>
</comment>
<dbReference type="InterPro" id="IPR036942">
    <property type="entry name" value="Beta-barrel_TonB_sf"/>
</dbReference>
<dbReference type="Gene3D" id="2.170.130.10">
    <property type="entry name" value="TonB-dependent receptor, plug domain"/>
    <property type="match status" value="1"/>
</dbReference>
<evidence type="ECO:0000256" key="9">
    <source>
        <dbReference type="ARBA" id="ARBA00023237"/>
    </source>
</evidence>
<dbReference type="Proteomes" id="UP000606600">
    <property type="component" value="Unassembled WGS sequence"/>
</dbReference>
<accession>A0ABR7WKR5</accession>
<name>A0ABR7WKR5_9SPHI</name>
<dbReference type="InterPro" id="IPR008969">
    <property type="entry name" value="CarboxyPept-like_regulatory"/>
</dbReference>
<comment type="caution">
    <text evidence="15">The sequence shown here is derived from an EMBL/GenBank/DDBJ whole genome shotgun (WGS) entry which is preliminary data.</text>
</comment>
<dbReference type="InterPro" id="IPR037066">
    <property type="entry name" value="Plug_dom_sf"/>
</dbReference>
<evidence type="ECO:0000256" key="3">
    <source>
        <dbReference type="ARBA" id="ARBA00022452"/>
    </source>
</evidence>
<feature type="domain" description="TonB-dependent receptor plug" evidence="14">
    <location>
        <begin position="139"/>
        <end position="217"/>
    </location>
</feature>
<dbReference type="InterPro" id="IPR039426">
    <property type="entry name" value="TonB-dep_rcpt-like"/>
</dbReference>
<evidence type="ECO:0000256" key="5">
    <source>
        <dbReference type="ARBA" id="ARBA00022729"/>
    </source>
</evidence>
<evidence type="ECO:0000256" key="11">
    <source>
        <dbReference type="RuleBase" id="RU003357"/>
    </source>
</evidence>
<evidence type="ECO:0000256" key="10">
    <source>
        <dbReference type="PROSITE-ProRule" id="PRU01360"/>
    </source>
</evidence>
<proteinExistence type="inferred from homology"/>
<dbReference type="Gene3D" id="2.60.40.1120">
    <property type="entry name" value="Carboxypeptidase-like, regulatory domain"/>
    <property type="match status" value="1"/>
</dbReference>
<keyword evidence="2 10" id="KW-0813">Transport</keyword>
<dbReference type="PROSITE" id="PS52016">
    <property type="entry name" value="TONB_DEPENDENT_REC_3"/>
    <property type="match status" value="1"/>
</dbReference>
<feature type="chain" id="PRO_5045641810" evidence="12">
    <location>
        <begin position="20"/>
        <end position="771"/>
    </location>
</feature>
<evidence type="ECO:0000256" key="4">
    <source>
        <dbReference type="ARBA" id="ARBA00022692"/>
    </source>
</evidence>
<evidence type="ECO:0000256" key="6">
    <source>
        <dbReference type="ARBA" id="ARBA00023077"/>
    </source>
</evidence>
<dbReference type="Pfam" id="PF07715">
    <property type="entry name" value="Plug"/>
    <property type="match status" value="1"/>
</dbReference>
<organism evidence="15 16">
    <name type="scientific">Mucilaginibacter pankratovii</name>
    <dbReference type="NCBI Taxonomy" id="2772110"/>
    <lineage>
        <taxon>Bacteria</taxon>
        <taxon>Pseudomonadati</taxon>
        <taxon>Bacteroidota</taxon>
        <taxon>Sphingobacteriia</taxon>
        <taxon>Sphingobacteriales</taxon>
        <taxon>Sphingobacteriaceae</taxon>
        <taxon>Mucilaginibacter</taxon>
    </lineage>
</organism>
<dbReference type="InterPro" id="IPR000531">
    <property type="entry name" value="Beta-barrel_TonB"/>
</dbReference>
<keyword evidence="16" id="KW-1185">Reference proteome</keyword>
<evidence type="ECO:0000256" key="2">
    <source>
        <dbReference type="ARBA" id="ARBA00022448"/>
    </source>
</evidence>
<dbReference type="Pfam" id="PF00593">
    <property type="entry name" value="TonB_dep_Rec_b-barrel"/>
    <property type="match status" value="1"/>
</dbReference>
<keyword evidence="3 10" id="KW-1134">Transmembrane beta strand</keyword>
<sequence length="771" mass="86519">MRKLIPLFIFLLSVLGAQAQKRVTISGTITAGAKAEGVESATILVGNTGAVSNRNGYYSISLPKGNYQIRFSAVGLQATSVQVSLKADTVINIALQADDKSLDEVTIFANSNRRSLESPQMGVEKLSVKQMNKIPVFMGERDVLKTIQLLPGIKSAGDGNSGLYVRGGAADQNLILLDDAPIYNASHVFGFFSTFNSDAIKDLAVYKGGMPAQYGGRLSSVIDVKMNDGDNRDFHVAGGIGLISSRLNVEGPLQKGRSSFLVSGRRTYVDAFLRLSGDSSINRNTIYFYDINAKITYDLGKKDKLYFSLYNGSDRLGITNNFIVNWGNTASTLRWSHNYSNRLFANTSLIYSNYDYNIQVQQGVNDVNLFSQIRDFNIKHELQWYLYPDHELRIGVNAIHHTVRPGEVTASDRSSYNNTILQRRYSWENAAYISDNWKISNKLNLNYGARLTAFSILGAGDFFNINSAGQVIDTLSYSGGQVVKTYLNLEPRLAASYQLNSQSSVKLSYARNVQNLHLISNSTTATPTDKWIASTNIVKPEIADQFSLGYYRDLSAGKYELTLETYYKNMQNQIDYRDGADVLNGQNNIESQLLFGKGRAYGLEMQLKKQTGPITGWISYTLSKTEKQINGINNNQWYDARQDRTHEIAVVGMYQISPKWQLSASWTYYTGNAVSFPSGKYTVNDRVYFYYTERNGYRMPAYHRLDIGATKKLKQTKKYSSELTLSLYNAYGRENPYTIEFETADNDPNRTVVNQTTLFRFVPSVAYNFKF</sequence>
<keyword evidence="6 11" id="KW-0798">TonB box</keyword>
<evidence type="ECO:0000256" key="8">
    <source>
        <dbReference type="ARBA" id="ARBA00023170"/>
    </source>
</evidence>
<dbReference type="InterPro" id="IPR012910">
    <property type="entry name" value="Plug_dom"/>
</dbReference>
<evidence type="ECO:0000259" key="13">
    <source>
        <dbReference type="Pfam" id="PF00593"/>
    </source>
</evidence>
<dbReference type="PANTHER" id="PTHR30069">
    <property type="entry name" value="TONB-DEPENDENT OUTER MEMBRANE RECEPTOR"/>
    <property type="match status" value="1"/>
</dbReference>
<keyword evidence="9 10" id="KW-0998">Cell outer membrane</keyword>
<keyword evidence="5 12" id="KW-0732">Signal</keyword>
<dbReference type="EMBL" id="JACWMY010000002">
    <property type="protein sequence ID" value="MBD1362920.1"/>
    <property type="molecule type" value="Genomic_DNA"/>
</dbReference>
<evidence type="ECO:0000313" key="15">
    <source>
        <dbReference type="EMBL" id="MBD1362920.1"/>
    </source>
</evidence>
<evidence type="ECO:0000256" key="1">
    <source>
        <dbReference type="ARBA" id="ARBA00004571"/>
    </source>
</evidence>
<dbReference type="Pfam" id="PF13715">
    <property type="entry name" value="CarbopepD_reg_2"/>
    <property type="match status" value="1"/>
</dbReference>
<reference evidence="15 16" key="1">
    <citation type="submission" date="2020-09" db="EMBL/GenBank/DDBJ databases">
        <title>Novel species of Mucilaginibacter isolated from a glacier on the Tibetan Plateau.</title>
        <authorList>
            <person name="Liu Q."/>
            <person name="Xin Y.-H."/>
        </authorList>
    </citation>
    <scope>NUCLEOTIDE SEQUENCE [LARGE SCALE GENOMIC DNA]</scope>
    <source>
        <strain evidence="15 16">ZT4R22</strain>
    </source>
</reference>
<feature type="domain" description="TonB-dependent receptor-like beta-barrel" evidence="13">
    <location>
        <begin position="279"/>
        <end position="729"/>
    </location>
</feature>
<feature type="signal peptide" evidence="12">
    <location>
        <begin position="1"/>
        <end position="19"/>
    </location>
</feature>
<gene>
    <name evidence="15" type="ORF">IDJ77_03780</name>
</gene>
<keyword evidence="4 10" id="KW-0812">Transmembrane</keyword>
<dbReference type="RefSeq" id="WP_191187596.1">
    <property type="nucleotide sequence ID" value="NZ_JACWMY010000002.1"/>
</dbReference>
<evidence type="ECO:0000259" key="14">
    <source>
        <dbReference type="Pfam" id="PF07715"/>
    </source>
</evidence>
<dbReference type="Gene3D" id="2.40.170.20">
    <property type="entry name" value="TonB-dependent receptor, beta-barrel domain"/>
    <property type="match status" value="1"/>
</dbReference>
<comment type="subcellular location">
    <subcellularLocation>
        <location evidence="1 10">Cell outer membrane</location>
        <topology evidence="1 10">Multi-pass membrane protein</topology>
    </subcellularLocation>
</comment>
<evidence type="ECO:0000313" key="16">
    <source>
        <dbReference type="Proteomes" id="UP000606600"/>
    </source>
</evidence>
<dbReference type="PANTHER" id="PTHR30069:SF29">
    <property type="entry name" value="HEMOGLOBIN AND HEMOGLOBIN-HAPTOGLOBIN-BINDING PROTEIN 1-RELATED"/>
    <property type="match status" value="1"/>
</dbReference>